<dbReference type="PROSITE" id="PS51352">
    <property type="entry name" value="THIOREDOXIN_2"/>
    <property type="match status" value="1"/>
</dbReference>
<evidence type="ECO:0000259" key="9">
    <source>
        <dbReference type="PROSITE" id="PS51352"/>
    </source>
</evidence>
<dbReference type="CDD" id="cd02947">
    <property type="entry name" value="TRX_family"/>
    <property type="match status" value="1"/>
</dbReference>
<dbReference type="PROSITE" id="PS00194">
    <property type="entry name" value="THIOREDOXIN_1"/>
    <property type="match status" value="1"/>
</dbReference>
<dbReference type="PANTHER" id="PTHR45663">
    <property type="entry name" value="GEO12009P1"/>
    <property type="match status" value="1"/>
</dbReference>
<proteinExistence type="inferred from homology"/>
<dbReference type="Proteomes" id="UP001164733">
    <property type="component" value="Chromosome"/>
</dbReference>
<evidence type="ECO:0000256" key="1">
    <source>
        <dbReference type="ARBA" id="ARBA00008987"/>
    </source>
</evidence>
<dbReference type="FunFam" id="3.40.30.10:FF:000001">
    <property type="entry name" value="Thioredoxin"/>
    <property type="match status" value="1"/>
</dbReference>
<evidence type="ECO:0000256" key="8">
    <source>
        <dbReference type="PIRNR" id="PIRNR000077"/>
    </source>
</evidence>
<dbReference type="GO" id="GO:0005829">
    <property type="term" value="C:cytosol"/>
    <property type="evidence" value="ECO:0007669"/>
    <property type="project" value="TreeGrafter"/>
</dbReference>
<evidence type="ECO:0000256" key="4">
    <source>
        <dbReference type="ARBA" id="ARBA00022982"/>
    </source>
</evidence>
<dbReference type="InterPro" id="IPR013766">
    <property type="entry name" value="Thioredoxin_domain"/>
</dbReference>
<keyword evidence="3" id="KW-0813">Transport</keyword>
<dbReference type="GO" id="GO:0015035">
    <property type="term" value="F:protein-disulfide reductase activity"/>
    <property type="evidence" value="ECO:0007669"/>
    <property type="project" value="UniProtKB-UniRule"/>
</dbReference>
<evidence type="ECO:0000256" key="3">
    <source>
        <dbReference type="ARBA" id="ARBA00022448"/>
    </source>
</evidence>
<dbReference type="GO" id="GO:0045454">
    <property type="term" value="P:cell redox homeostasis"/>
    <property type="evidence" value="ECO:0007669"/>
    <property type="project" value="TreeGrafter"/>
</dbReference>
<evidence type="ECO:0000256" key="5">
    <source>
        <dbReference type="ARBA" id="ARBA00023157"/>
    </source>
</evidence>
<dbReference type="Pfam" id="PF00085">
    <property type="entry name" value="Thioredoxin"/>
    <property type="match status" value="1"/>
</dbReference>
<keyword evidence="5" id="KW-1015">Disulfide bond</keyword>
<dbReference type="PIRSF" id="PIRSF000077">
    <property type="entry name" value="Thioredoxin"/>
    <property type="match status" value="1"/>
</dbReference>
<keyword evidence="6" id="KW-0676">Redox-active center</keyword>
<dbReference type="RefSeq" id="WP_216125709.1">
    <property type="nucleotide sequence ID" value="NZ_CP086239.1"/>
</dbReference>
<reference evidence="10" key="1">
    <citation type="submission" date="2021-11" db="EMBL/GenBank/DDBJ databases">
        <title>Clostridia strains as spoilage organisms.</title>
        <authorList>
            <person name="Wambui J."/>
            <person name="Stevens M.J.A."/>
            <person name="Stephan R."/>
        </authorList>
    </citation>
    <scope>NUCLEOTIDE SEQUENCE</scope>
    <source>
        <strain evidence="10">CF009</strain>
    </source>
</reference>
<dbReference type="AlphaFoldDB" id="A0AA47EJ49"/>
<evidence type="ECO:0000313" key="11">
    <source>
        <dbReference type="Proteomes" id="UP001164733"/>
    </source>
</evidence>
<sequence length="105" mass="11790">MIKEVNDINFNEEIGNSDNIVVVDFWAPWCGPCKMLSPVIEELANEMGKNVKFAKINVDESPITASTYKISSIPTVMVFNKDSVKETLVGFRPKAELKKVIEKNL</sequence>
<evidence type="ECO:0000256" key="6">
    <source>
        <dbReference type="ARBA" id="ARBA00023284"/>
    </source>
</evidence>
<evidence type="ECO:0000256" key="7">
    <source>
        <dbReference type="NCBIfam" id="TIGR01068"/>
    </source>
</evidence>
<evidence type="ECO:0000256" key="2">
    <source>
        <dbReference type="ARBA" id="ARBA00020570"/>
    </source>
</evidence>
<evidence type="ECO:0000313" key="10">
    <source>
        <dbReference type="EMBL" id="WAG59961.1"/>
    </source>
</evidence>
<accession>A0AA47EJ49</accession>
<gene>
    <name evidence="10" type="primary">trxA</name>
    <name evidence="10" type="ORF">LL038_20850</name>
</gene>
<comment type="similarity">
    <text evidence="1 8">Belongs to the thioredoxin family.</text>
</comment>
<dbReference type="InterPro" id="IPR017937">
    <property type="entry name" value="Thioredoxin_CS"/>
</dbReference>
<dbReference type="InterPro" id="IPR005746">
    <property type="entry name" value="Thioredoxin"/>
</dbReference>
<dbReference type="NCBIfam" id="TIGR01068">
    <property type="entry name" value="thioredoxin"/>
    <property type="match status" value="1"/>
</dbReference>
<keyword evidence="4" id="KW-0249">Electron transport</keyword>
<feature type="domain" description="Thioredoxin" evidence="9">
    <location>
        <begin position="1"/>
        <end position="105"/>
    </location>
</feature>
<name>A0AA47EJ49_9CLOT</name>
<organism evidence="10 11">
    <name type="scientific">Clostridium estertheticum</name>
    <dbReference type="NCBI Taxonomy" id="238834"/>
    <lineage>
        <taxon>Bacteria</taxon>
        <taxon>Bacillati</taxon>
        <taxon>Bacillota</taxon>
        <taxon>Clostridia</taxon>
        <taxon>Eubacteriales</taxon>
        <taxon>Clostridiaceae</taxon>
        <taxon>Clostridium</taxon>
    </lineage>
</organism>
<protein>
    <recommendedName>
        <fullName evidence="2 7">Thioredoxin</fullName>
    </recommendedName>
</protein>
<dbReference type="EMBL" id="CP086239">
    <property type="protein sequence ID" value="WAG59961.1"/>
    <property type="molecule type" value="Genomic_DNA"/>
</dbReference>
<dbReference type="PANTHER" id="PTHR45663:SF11">
    <property type="entry name" value="GEO12009P1"/>
    <property type="match status" value="1"/>
</dbReference>